<feature type="region of interest" description="Disordered" evidence="1">
    <location>
        <begin position="1"/>
        <end position="28"/>
    </location>
</feature>
<accession>A0A2B7XS60</accession>
<protein>
    <submittedName>
        <fullName evidence="2">Uncharacterized protein</fullName>
    </submittedName>
</protein>
<proteinExistence type="predicted"/>
<feature type="compositionally biased region" description="Polar residues" evidence="1">
    <location>
        <begin position="16"/>
        <end position="25"/>
    </location>
</feature>
<reference evidence="2 3" key="1">
    <citation type="submission" date="2017-10" db="EMBL/GenBank/DDBJ databases">
        <title>Comparative genomics in systemic dimorphic fungi from Ajellomycetaceae.</title>
        <authorList>
            <person name="Munoz J.F."/>
            <person name="Mcewen J.G."/>
            <person name="Clay O.K."/>
            <person name="Cuomo C.A."/>
        </authorList>
    </citation>
    <scope>NUCLEOTIDE SEQUENCE [LARGE SCALE GENOMIC DNA]</scope>
    <source>
        <strain evidence="2 3">UAMH4076</strain>
    </source>
</reference>
<dbReference type="Pfam" id="PF18759">
    <property type="entry name" value="Plavaka"/>
    <property type="match status" value="1"/>
</dbReference>
<evidence type="ECO:0000313" key="2">
    <source>
        <dbReference type="EMBL" id="PGH11603.1"/>
    </source>
</evidence>
<name>A0A2B7XS60_9EURO</name>
<dbReference type="InterPro" id="IPR041078">
    <property type="entry name" value="Plavaka"/>
</dbReference>
<organism evidence="2 3">
    <name type="scientific">[Emmonsia] crescens</name>
    <dbReference type="NCBI Taxonomy" id="73230"/>
    <lineage>
        <taxon>Eukaryota</taxon>
        <taxon>Fungi</taxon>
        <taxon>Dikarya</taxon>
        <taxon>Ascomycota</taxon>
        <taxon>Pezizomycotina</taxon>
        <taxon>Eurotiomycetes</taxon>
        <taxon>Eurotiomycetidae</taxon>
        <taxon>Onygenales</taxon>
        <taxon>Ajellomycetaceae</taxon>
        <taxon>Emergomyces</taxon>
    </lineage>
</organism>
<dbReference type="Proteomes" id="UP000226031">
    <property type="component" value="Unassembled WGS sequence"/>
</dbReference>
<sequence length="317" mass="35971">MNTESLKGITVEESASEFNTDNTAEPPSPDFAVVIPHWPVQDGRLNAATEHTVTVTYEEESGKPAGAAVSLASSCPFSEATLNTSHDNKEEENLFFPFKNEEDYGLAMWFHEAKLTKGDVTAFFREPLLQNITDRLSFRSAAEWRAKLDGITQGLPLDNWVRDRVTIDSNIQGEPAKQYTFYYQDILPVITFLLGHKNFSKDLTYAPVRVFNQRQQRIYTEIHTADWWWNTQGKLEDGATVVPLLLGVDKTVLTQHHGDVSAWPIYLTIGNLNSRLRRKQTQPSLILVGFLPIVKNESRVIKGVVYHKVLETIFRCE</sequence>
<dbReference type="AlphaFoldDB" id="A0A2B7XS60"/>
<evidence type="ECO:0000256" key="1">
    <source>
        <dbReference type="SAM" id="MobiDB-lite"/>
    </source>
</evidence>
<evidence type="ECO:0000313" key="3">
    <source>
        <dbReference type="Proteomes" id="UP000226031"/>
    </source>
</evidence>
<gene>
    <name evidence="2" type="ORF">GX50_09028</name>
</gene>
<dbReference type="EMBL" id="PDND01001271">
    <property type="protein sequence ID" value="PGH11603.1"/>
    <property type="molecule type" value="Genomic_DNA"/>
</dbReference>
<keyword evidence="3" id="KW-1185">Reference proteome</keyword>
<comment type="caution">
    <text evidence="2">The sequence shown here is derived from an EMBL/GenBank/DDBJ whole genome shotgun (WGS) entry which is preliminary data.</text>
</comment>